<keyword evidence="1" id="KW-0472">Membrane</keyword>
<evidence type="ECO:0000256" key="1">
    <source>
        <dbReference type="SAM" id="Phobius"/>
    </source>
</evidence>
<feature type="transmembrane region" description="Helical" evidence="1">
    <location>
        <begin position="146"/>
        <end position="168"/>
    </location>
</feature>
<gene>
    <name evidence="2" type="ORF">SAMN05216180_2249</name>
</gene>
<keyword evidence="1" id="KW-1133">Transmembrane helix</keyword>
<name>A0A1H8CQR4_9FIRM</name>
<keyword evidence="1" id="KW-0812">Transmembrane</keyword>
<feature type="transmembrane region" description="Helical" evidence="1">
    <location>
        <begin position="21"/>
        <end position="39"/>
    </location>
</feature>
<sequence length="590" mass="66246">MKRLTMLSNQLRGLTHAITRYPLTAAFFLSAAVINTITIHTGESYINLILACVVGAVLCAALQAAYERFFNKSSARLLLMGIGIALTLAYYLIIKAAPELSEEIGIRTLVALLALFFAYIWLPVIRSKISFNESFMAAFKSFFHSIFYSAVIFGGCSLIISAIDLLIVDIPSKAYAHTANIVFIVFAPLFFLSLIPIYPRKRDAAKNTELDDIIERAAFCPRFLEVLISYIIIPLTAIFTVILLLYILLNIQGSFWTNNLLEPMLVSYSITIIIVYILASRLQNKFAALFRLIFPKVLIPIVVFQIASSIMNLRETGITHTRYFVILFGIFSACAGVVMSVVPVQKNGILAAMLIAFSAISIIPPVDAFTVSRMSQENMLKNVLVQNSMLKDNAIIPNSSIKEEDKKKIVSSVEYLSMMQYTNKVVYMPKDFHVYEDFYNTFGFEAYGQPEHTRYVTVYLKPEEPINIAGYDVLTRTSINLDETSNSKISDIEKAGVKYTLKKERKGNQYGIILRGSSDEEIIRFSTDEIFSRYLNKNENKSVLSTDEATFTTENDKAKLAVVVQNANMNISSNNQAYYNAEVYVLVAIK</sequence>
<evidence type="ECO:0000313" key="3">
    <source>
        <dbReference type="Proteomes" id="UP000199158"/>
    </source>
</evidence>
<keyword evidence="3" id="KW-1185">Reference proteome</keyword>
<feature type="transmembrane region" description="Helical" evidence="1">
    <location>
        <begin position="349"/>
        <end position="366"/>
    </location>
</feature>
<reference evidence="2 3" key="1">
    <citation type="submission" date="2016-10" db="EMBL/GenBank/DDBJ databases">
        <authorList>
            <person name="de Groot N.N."/>
        </authorList>
    </citation>
    <scope>NUCLEOTIDE SEQUENCE [LARGE SCALE GENOMIC DNA]</scope>
    <source>
        <strain evidence="2 3">CGMCC 1.5070</strain>
    </source>
</reference>
<feature type="transmembrane region" description="Helical" evidence="1">
    <location>
        <begin position="106"/>
        <end position="125"/>
    </location>
</feature>
<dbReference type="Pfam" id="PF13687">
    <property type="entry name" value="DUF4153"/>
    <property type="match status" value="1"/>
</dbReference>
<feature type="transmembrane region" description="Helical" evidence="1">
    <location>
        <begin position="286"/>
        <end position="311"/>
    </location>
</feature>
<dbReference type="RefSeq" id="WP_162840900.1">
    <property type="nucleotide sequence ID" value="NZ_FOCG01000002.1"/>
</dbReference>
<protein>
    <recommendedName>
        <fullName evidence="4">DUF4153 domain-containing protein</fullName>
    </recommendedName>
</protein>
<organism evidence="2 3">
    <name type="scientific">Hydrogenoanaerobacterium saccharovorans</name>
    <dbReference type="NCBI Taxonomy" id="474960"/>
    <lineage>
        <taxon>Bacteria</taxon>
        <taxon>Bacillati</taxon>
        <taxon>Bacillota</taxon>
        <taxon>Clostridia</taxon>
        <taxon>Eubacteriales</taxon>
        <taxon>Oscillospiraceae</taxon>
        <taxon>Hydrogenoanaerobacterium</taxon>
    </lineage>
</organism>
<dbReference type="STRING" id="474960.SAMN05216180_2249"/>
<feature type="transmembrane region" description="Helical" evidence="1">
    <location>
        <begin position="77"/>
        <end position="94"/>
    </location>
</feature>
<proteinExistence type="predicted"/>
<dbReference type="AlphaFoldDB" id="A0A1H8CQR4"/>
<dbReference type="EMBL" id="FOCG01000002">
    <property type="protein sequence ID" value="SEM96638.1"/>
    <property type="molecule type" value="Genomic_DNA"/>
</dbReference>
<dbReference type="InterPro" id="IPR025291">
    <property type="entry name" value="DUF4153"/>
</dbReference>
<evidence type="ECO:0000313" key="2">
    <source>
        <dbReference type="EMBL" id="SEM96638.1"/>
    </source>
</evidence>
<feature type="transmembrane region" description="Helical" evidence="1">
    <location>
        <begin position="45"/>
        <end position="65"/>
    </location>
</feature>
<dbReference type="Proteomes" id="UP000199158">
    <property type="component" value="Unassembled WGS sequence"/>
</dbReference>
<feature type="transmembrane region" description="Helical" evidence="1">
    <location>
        <begin position="260"/>
        <end position="279"/>
    </location>
</feature>
<evidence type="ECO:0008006" key="4">
    <source>
        <dbReference type="Google" id="ProtNLM"/>
    </source>
</evidence>
<feature type="transmembrane region" description="Helical" evidence="1">
    <location>
        <begin position="323"/>
        <end position="342"/>
    </location>
</feature>
<feature type="transmembrane region" description="Helical" evidence="1">
    <location>
        <begin position="226"/>
        <end position="248"/>
    </location>
</feature>
<accession>A0A1H8CQR4</accession>
<feature type="transmembrane region" description="Helical" evidence="1">
    <location>
        <begin position="174"/>
        <end position="198"/>
    </location>
</feature>